<keyword evidence="2" id="KW-1185">Reference proteome</keyword>
<evidence type="ECO:0000313" key="2">
    <source>
        <dbReference type="Proteomes" id="UP000565441"/>
    </source>
</evidence>
<accession>A0A8H5HHU6</accession>
<organism evidence="1 2">
    <name type="scientific">Tricholomella constricta</name>
    <dbReference type="NCBI Taxonomy" id="117010"/>
    <lineage>
        <taxon>Eukaryota</taxon>
        <taxon>Fungi</taxon>
        <taxon>Dikarya</taxon>
        <taxon>Basidiomycota</taxon>
        <taxon>Agaricomycotina</taxon>
        <taxon>Agaricomycetes</taxon>
        <taxon>Agaricomycetidae</taxon>
        <taxon>Agaricales</taxon>
        <taxon>Tricholomatineae</taxon>
        <taxon>Lyophyllaceae</taxon>
        <taxon>Tricholomella</taxon>
    </lineage>
</organism>
<dbReference type="Proteomes" id="UP000565441">
    <property type="component" value="Unassembled WGS sequence"/>
</dbReference>
<dbReference type="AlphaFoldDB" id="A0A8H5HHU6"/>
<sequence length="278" mass="32649">MAWMLNADSPIASNRIPALKYEQQNGFAYSNYAGPITHEPKENLSEPKRVALDAQRNAQYILTQKDRPMPTLEQMQEELKSDTSATIKQRIADLQKQHLSDLQRLYTCHAEEFLDDALDLYLAKDDLQYLADGENNLVLKQSYGQLEMIYEESRRNLPQQMQWENDVERMRHSHLVLLNELYVKLKRQEMADEEARQRREADFPMSIEDYKGKSKDVQLRVARFLTANDPGRQERMLSEYRWASRQVKPLQEIFNKNAAFKADIIAQLIEVKDPRKRS</sequence>
<dbReference type="EMBL" id="JAACJP010000006">
    <property type="protein sequence ID" value="KAF5383637.1"/>
    <property type="molecule type" value="Genomic_DNA"/>
</dbReference>
<name>A0A8H5HHU6_9AGAR</name>
<gene>
    <name evidence="1" type="ORF">D9615_003808</name>
</gene>
<proteinExistence type="predicted"/>
<comment type="caution">
    <text evidence="1">The sequence shown here is derived from an EMBL/GenBank/DDBJ whole genome shotgun (WGS) entry which is preliminary data.</text>
</comment>
<reference evidence="1 2" key="1">
    <citation type="journal article" date="2020" name="ISME J.">
        <title>Uncovering the hidden diversity of litter-decomposition mechanisms in mushroom-forming fungi.</title>
        <authorList>
            <person name="Floudas D."/>
            <person name="Bentzer J."/>
            <person name="Ahren D."/>
            <person name="Johansson T."/>
            <person name="Persson P."/>
            <person name="Tunlid A."/>
        </authorList>
    </citation>
    <scope>NUCLEOTIDE SEQUENCE [LARGE SCALE GENOMIC DNA]</scope>
    <source>
        <strain evidence="1 2">CBS 661.87</strain>
    </source>
</reference>
<evidence type="ECO:0000313" key="1">
    <source>
        <dbReference type="EMBL" id="KAF5383637.1"/>
    </source>
</evidence>
<dbReference type="OrthoDB" id="3058840at2759"/>
<protein>
    <submittedName>
        <fullName evidence="1">Uncharacterized protein</fullName>
    </submittedName>
</protein>